<keyword evidence="7" id="KW-1185">Reference proteome</keyword>
<accession>A0ABW3U0F0</accession>
<feature type="domain" description="Succinylglutamate desuccinylase/Aspartoacylase catalytic" evidence="5">
    <location>
        <begin position="31"/>
        <end position="206"/>
    </location>
</feature>
<protein>
    <submittedName>
        <fullName evidence="6">Succinylglutamate desuccinylase/aspartoacylase family protein</fullName>
    </submittedName>
</protein>
<organism evidence="6 7">
    <name type="scientific">Sporosarcina contaminans</name>
    <dbReference type="NCBI Taxonomy" id="633403"/>
    <lineage>
        <taxon>Bacteria</taxon>
        <taxon>Bacillati</taxon>
        <taxon>Bacillota</taxon>
        <taxon>Bacilli</taxon>
        <taxon>Bacillales</taxon>
        <taxon>Caryophanaceae</taxon>
        <taxon>Sporosarcina</taxon>
    </lineage>
</organism>
<dbReference type="EMBL" id="JBHTLT010000048">
    <property type="protein sequence ID" value="MFD1205583.1"/>
    <property type="molecule type" value="Genomic_DNA"/>
</dbReference>
<evidence type="ECO:0000256" key="2">
    <source>
        <dbReference type="ARBA" id="ARBA00022723"/>
    </source>
</evidence>
<keyword evidence="2" id="KW-0479">Metal-binding</keyword>
<keyword evidence="4" id="KW-0862">Zinc</keyword>
<evidence type="ECO:0000313" key="6">
    <source>
        <dbReference type="EMBL" id="MFD1205583.1"/>
    </source>
</evidence>
<dbReference type="Gene3D" id="3.40.630.10">
    <property type="entry name" value="Zn peptidases"/>
    <property type="match status" value="1"/>
</dbReference>
<dbReference type="CDD" id="cd06230">
    <property type="entry name" value="M14_ASTE_ASPA_like"/>
    <property type="match status" value="1"/>
</dbReference>
<dbReference type="Pfam" id="PF24827">
    <property type="entry name" value="AstE_AspA_cat"/>
    <property type="match status" value="1"/>
</dbReference>
<dbReference type="InterPro" id="IPR043795">
    <property type="entry name" value="N-alpha-Ac-DABA-like"/>
</dbReference>
<evidence type="ECO:0000259" key="5">
    <source>
        <dbReference type="Pfam" id="PF24827"/>
    </source>
</evidence>
<dbReference type="PANTHER" id="PTHR37326">
    <property type="entry name" value="BLL3975 PROTEIN"/>
    <property type="match status" value="1"/>
</dbReference>
<dbReference type="RefSeq" id="WP_381480790.1">
    <property type="nucleotide sequence ID" value="NZ_JBHTLT010000048.1"/>
</dbReference>
<comment type="caution">
    <text evidence="6">The sequence shown here is derived from an EMBL/GenBank/DDBJ whole genome shotgun (WGS) entry which is preliminary data.</text>
</comment>
<dbReference type="PANTHER" id="PTHR37326:SF1">
    <property type="entry name" value="BLL3975 PROTEIN"/>
    <property type="match status" value="1"/>
</dbReference>
<dbReference type="SUPFAM" id="SSF53187">
    <property type="entry name" value="Zn-dependent exopeptidases"/>
    <property type="match status" value="1"/>
</dbReference>
<evidence type="ECO:0000256" key="1">
    <source>
        <dbReference type="ARBA" id="ARBA00001947"/>
    </source>
</evidence>
<dbReference type="InterPro" id="IPR053138">
    <property type="entry name" value="N-alpha-Ac-DABA_deacetylase"/>
</dbReference>
<dbReference type="PIRSF" id="PIRSF039012">
    <property type="entry name" value="ASP"/>
    <property type="match status" value="1"/>
</dbReference>
<dbReference type="Proteomes" id="UP001597231">
    <property type="component" value="Unassembled WGS sequence"/>
</dbReference>
<dbReference type="InterPro" id="IPR055438">
    <property type="entry name" value="AstE_AspA_cat"/>
</dbReference>
<name>A0ABW3U0F0_9BACL</name>
<sequence>MSRKFEEVTVTHLSNGEKVSLGIHTIKGSKPGPTLGISAAIHGDEIIGSEIIRRIYESINDEELSGTLLLLPVANPLAFEALSRNTPLDMNNLNRLFPGNENGWVSEQLAKSIVVNFLDQVDFYIDLHAGGAVPIVDYVYIQNAEEMSRAFDFPLLYRPADVYEGTTATYTTEKGIPSVTVEIGGGPNFREHIDRGIKGIINCLKYLKMIPGDTVISSKQTVLSEIQIIRPKQGGMLVPEYSFDHVGKKIEGKQVLANIYNPKTFELLETIETPFEQNIVVLMRGLVGKVNAGDYGYMLGNLETAER</sequence>
<keyword evidence="3" id="KW-0378">Hydrolase</keyword>
<reference evidence="7" key="1">
    <citation type="journal article" date="2019" name="Int. J. Syst. Evol. Microbiol.">
        <title>The Global Catalogue of Microorganisms (GCM) 10K type strain sequencing project: providing services to taxonomists for standard genome sequencing and annotation.</title>
        <authorList>
            <consortium name="The Broad Institute Genomics Platform"/>
            <consortium name="The Broad Institute Genome Sequencing Center for Infectious Disease"/>
            <person name="Wu L."/>
            <person name="Ma J."/>
        </authorList>
    </citation>
    <scope>NUCLEOTIDE SEQUENCE [LARGE SCALE GENOMIC DNA]</scope>
    <source>
        <strain evidence="7">CCUG 53915</strain>
    </source>
</reference>
<comment type="cofactor">
    <cofactor evidence="1">
        <name>Zn(2+)</name>
        <dbReference type="ChEBI" id="CHEBI:29105"/>
    </cofactor>
</comment>
<gene>
    <name evidence="6" type="ORF">ACFQ38_10775</name>
</gene>
<evidence type="ECO:0000313" key="7">
    <source>
        <dbReference type="Proteomes" id="UP001597231"/>
    </source>
</evidence>
<evidence type="ECO:0000256" key="3">
    <source>
        <dbReference type="ARBA" id="ARBA00022801"/>
    </source>
</evidence>
<evidence type="ECO:0000256" key="4">
    <source>
        <dbReference type="ARBA" id="ARBA00022833"/>
    </source>
</evidence>
<proteinExistence type="predicted"/>